<reference evidence="1" key="1">
    <citation type="submission" date="2023-03" db="UniProtKB">
        <authorList>
            <consortium name="EnsemblPlants"/>
        </authorList>
    </citation>
    <scope>IDENTIFICATION</scope>
</reference>
<sequence>MSPFKVAKNIWENFSKPPKGGIVIKENHVIDEHNSSSEHSSEETPYPNIMSVMATDVDTSEDKMVEVENK</sequence>
<protein>
    <recommendedName>
        <fullName evidence="2">Ty3-gypsy retrotransposon protein</fullName>
    </recommendedName>
</protein>
<name>A0A9I9E954_CUCME</name>
<dbReference type="Gramene" id="MELO3C030550.2.1">
    <property type="protein sequence ID" value="MELO3C030550.2.1"/>
    <property type="gene ID" value="MELO3C030550.2"/>
</dbReference>
<evidence type="ECO:0008006" key="2">
    <source>
        <dbReference type="Google" id="ProtNLM"/>
    </source>
</evidence>
<accession>A0A9I9E954</accession>
<dbReference type="EnsemblPlants" id="MELO3C030550.2.1">
    <property type="protein sequence ID" value="MELO3C030550.2.1"/>
    <property type="gene ID" value="MELO3C030550.2"/>
</dbReference>
<dbReference type="AlphaFoldDB" id="A0A9I9E954"/>
<proteinExistence type="predicted"/>
<evidence type="ECO:0000313" key="1">
    <source>
        <dbReference type="EnsemblPlants" id="MELO3C030550.2.1"/>
    </source>
</evidence>
<organism evidence="1">
    <name type="scientific">Cucumis melo</name>
    <name type="common">Muskmelon</name>
    <dbReference type="NCBI Taxonomy" id="3656"/>
    <lineage>
        <taxon>Eukaryota</taxon>
        <taxon>Viridiplantae</taxon>
        <taxon>Streptophyta</taxon>
        <taxon>Embryophyta</taxon>
        <taxon>Tracheophyta</taxon>
        <taxon>Spermatophyta</taxon>
        <taxon>Magnoliopsida</taxon>
        <taxon>eudicotyledons</taxon>
        <taxon>Gunneridae</taxon>
        <taxon>Pentapetalae</taxon>
        <taxon>rosids</taxon>
        <taxon>fabids</taxon>
        <taxon>Cucurbitales</taxon>
        <taxon>Cucurbitaceae</taxon>
        <taxon>Benincaseae</taxon>
        <taxon>Cucumis</taxon>
    </lineage>
</organism>